<dbReference type="PANTHER" id="PTHR43479">
    <property type="entry name" value="ACREF/ENVCD OPERON REPRESSOR-RELATED"/>
    <property type="match status" value="1"/>
</dbReference>
<accession>A0A076F977</accession>
<dbReference type="Pfam" id="PF00440">
    <property type="entry name" value="TetR_N"/>
    <property type="match status" value="1"/>
</dbReference>
<feature type="DNA-binding region" description="H-T-H motif" evidence="2">
    <location>
        <begin position="38"/>
        <end position="57"/>
    </location>
</feature>
<dbReference type="GO" id="GO:0003677">
    <property type="term" value="F:DNA binding"/>
    <property type="evidence" value="ECO:0007669"/>
    <property type="project" value="UniProtKB-UniRule"/>
</dbReference>
<evidence type="ECO:0000313" key="5">
    <source>
        <dbReference type="Proteomes" id="UP000028486"/>
    </source>
</evidence>
<dbReference type="STRING" id="1244531.CIG2463D_0137"/>
<sequence length="213" mass="24789">MNQNTLCELKSQKAKNRYEQIISVALELFLSNGFENTSLNEIISKSGGSLSTIYKHFGNKEGLFKAIIDRGVSKFSQDINKKICLDSSEDLEYFLHKFSEEYLAVVLTKESFLLKRLIFSESFNKDSQISKIFYESGVKIVNKILVDFFSKPTIKTKFKNQDFELLAFRFCYLLEEPYSMQKIVFGHDIDIDKIDKKQWIDECVDFFLRGALK</sequence>
<keyword evidence="5" id="KW-1185">Reference proteome</keyword>
<evidence type="ECO:0000256" key="1">
    <source>
        <dbReference type="ARBA" id="ARBA00023125"/>
    </source>
</evidence>
<dbReference type="eggNOG" id="COG1309">
    <property type="taxonomic scope" value="Bacteria"/>
</dbReference>
<dbReference type="EMBL" id="CP009043">
    <property type="protein sequence ID" value="AII14012.1"/>
    <property type="molecule type" value="Genomic_DNA"/>
</dbReference>
<name>A0A076F977_9BACT</name>
<reference evidence="5" key="1">
    <citation type="journal article" date="2014" name="Genome Announc.">
        <title>Complete Genome Sequence of Campylobacter iguaniorum Strain 1485ET, Isolated from a Bearded Dragon (Pogona vitticeps).</title>
        <authorList>
            <person name="Gilbert M.J."/>
            <person name="Miller W.G."/>
            <person name="Yee E."/>
            <person name="Kik M."/>
            <person name="Wagenaar J.A."/>
            <person name="Duim B."/>
        </authorList>
    </citation>
    <scope>NUCLEOTIDE SEQUENCE [LARGE SCALE GENOMIC DNA]</scope>
    <source>
        <strain evidence="5">1485E</strain>
    </source>
</reference>
<dbReference type="InterPro" id="IPR039536">
    <property type="entry name" value="TetR_C_Proteobacteria"/>
</dbReference>
<dbReference type="SUPFAM" id="SSF46689">
    <property type="entry name" value="Homeodomain-like"/>
    <property type="match status" value="1"/>
</dbReference>
<dbReference type="OrthoDB" id="5422199at2"/>
<dbReference type="RefSeq" id="WP_038452611.1">
    <property type="nucleotide sequence ID" value="NZ_CP009043.1"/>
</dbReference>
<evidence type="ECO:0000256" key="2">
    <source>
        <dbReference type="PROSITE-ProRule" id="PRU00335"/>
    </source>
</evidence>
<gene>
    <name evidence="4" type="primary">cmeR</name>
    <name evidence="4" type="ORF">CIG1485E_0134</name>
</gene>
<dbReference type="PANTHER" id="PTHR43479:SF11">
    <property type="entry name" value="ACREF_ENVCD OPERON REPRESSOR-RELATED"/>
    <property type="match status" value="1"/>
</dbReference>
<dbReference type="PRINTS" id="PR00455">
    <property type="entry name" value="HTHTETR"/>
</dbReference>
<dbReference type="Gene3D" id="1.10.10.60">
    <property type="entry name" value="Homeodomain-like"/>
    <property type="match status" value="1"/>
</dbReference>
<dbReference type="Proteomes" id="UP000028486">
    <property type="component" value="Chromosome"/>
</dbReference>
<dbReference type="PROSITE" id="PS50977">
    <property type="entry name" value="HTH_TETR_2"/>
    <property type="match status" value="1"/>
</dbReference>
<dbReference type="InterPro" id="IPR009057">
    <property type="entry name" value="Homeodomain-like_sf"/>
</dbReference>
<evidence type="ECO:0000313" key="4">
    <source>
        <dbReference type="EMBL" id="AII14012.1"/>
    </source>
</evidence>
<dbReference type="Gene3D" id="1.10.357.10">
    <property type="entry name" value="Tetracycline Repressor, domain 2"/>
    <property type="match status" value="1"/>
</dbReference>
<dbReference type="InterPro" id="IPR050624">
    <property type="entry name" value="HTH-type_Tx_Regulator"/>
</dbReference>
<organism evidence="4 5">
    <name type="scientific">Campylobacter iguaniorum</name>
    <dbReference type="NCBI Taxonomy" id="1244531"/>
    <lineage>
        <taxon>Bacteria</taxon>
        <taxon>Pseudomonadati</taxon>
        <taxon>Campylobacterota</taxon>
        <taxon>Epsilonproteobacteria</taxon>
        <taxon>Campylobacterales</taxon>
        <taxon>Campylobacteraceae</taxon>
        <taxon>Campylobacter</taxon>
    </lineage>
</organism>
<proteinExistence type="predicted"/>
<dbReference type="KEGG" id="caj:CIG1485E_0134"/>
<evidence type="ECO:0000259" key="3">
    <source>
        <dbReference type="PROSITE" id="PS50977"/>
    </source>
</evidence>
<keyword evidence="1 2" id="KW-0238">DNA-binding</keyword>
<feature type="domain" description="HTH tetR-type" evidence="3">
    <location>
        <begin position="15"/>
        <end position="75"/>
    </location>
</feature>
<dbReference type="AlphaFoldDB" id="A0A076F977"/>
<protein>
    <submittedName>
        <fullName evidence="4">Multidrug efflux system CmeABC transcriptional regulator, TetR family</fullName>
    </submittedName>
</protein>
<dbReference type="HOGENOM" id="CLU_069356_27_1_7"/>
<dbReference type="Pfam" id="PF14246">
    <property type="entry name" value="TetR_C_7"/>
    <property type="match status" value="1"/>
</dbReference>
<dbReference type="InterPro" id="IPR001647">
    <property type="entry name" value="HTH_TetR"/>
</dbReference>